<keyword evidence="2" id="KW-1185">Reference proteome</keyword>
<dbReference type="EMBL" id="CP046566">
    <property type="protein sequence ID" value="QGW27198.1"/>
    <property type="molecule type" value="Genomic_DNA"/>
</dbReference>
<organism evidence="1 2">
    <name type="scientific">Phnomibacter ginsenosidimutans</name>
    <dbReference type="NCBI Taxonomy" id="2676868"/>
    <lineage>
        <taxon>Bacteria</taxon>
        <taxon>Pseudomonadati</taxon>
        <taxon>Bacteroidota</taxon>
        <taxon>Chitinophagia</taxon>
        <taxon>Chitinophagales</taxon>
        <taxon>Chitinophagaceae</taxon>
        <taxon>Phnomibacter</taxon>
    </lineage>
</organism>
<proteinExistence type="predicted"/>
<dbReference type="RefSeq" id="WP_157476717.1">
    <property type="nucleotide sequence ID" value="NZ_CP046566.1"/>
</dbReference>
<sequence length="78" mass="8832">MRNFTPEDLIAFHYNESSLTDTVAIAEALESSWPLQEKYRVIQDAARSLDRAKTAPRRQSVEAILAYGMAEIDTPTME</sequence>
<evidence type="ECO:0000313" key="2">
    <source>
        <dbReference type="Proteomes" id="UP000426027"/>
    </source>
</evidence>
<accession>A0A6I6GHM6</accession>
<dbReference type="AlphaFoldDB" id="A0A6I6GHM6"/>
<gene>
    <name evidence="1" type="ORF">GLV81_02940</name>
</gene>
<name>A0A6I6GHM6_9BACT</name>
<dbReference type="KEGG" id="fls:GLV81_02940"/>
<protein>
    <submittedName>
        <fullName evidence="1">Uncharacterized protein</fullName>
    </submittedName>
</protein>
<evidence type="ECO:0000313" key="1">
    <source>
        <dbReference type="EMBL" id="QGW27198.1"/>
    </source>
</evidence>
<dbReference type="Proteomes" id="UP000426027">
    <property type="component" value="Chromosome"/>
</dbReference>
<reference evidence="1 2" key="1">
    <citation type="submission" date="2019-11" db="EMBL/GenBank/DDBJ databases">
        <authorList>
            <person name="Im W.T."/>
        </authorList>
    </citation>
    <scope>NUCLEOTIDE SEQUENCE [LARGE SCALE GENOMIC DNA]</scope>
    <source>
        <strain evidence="1 2">SB-02</strain>
    </source>
</reference>